<evidence type="ECO:0000256" key="4">
    <source>
        <dbReference type="ARBA" id="ARBA00022989"/>
    </source>
</evidence>
<evidence type="ECO:0000313" key="9">
    <source>
        <dbReference type="Proteomes" id="UP001597263"/>
    </source>
</evidence>
<keyword evidence="4 6" id="KW-1133">Transmembrane helix</keyword>
<keyword evidence="9" id="KW-1185">Reference proteome</keyword>
<feature type="domain" description="Prepilin type IV endopeptidase peptidase" evidence="7">
    <location>
        <begin position="9"/>
        <end position="113"/>
    </location>
</feature>
<comment type="caution">
    <text evidence="8">The sequence shown here is derived from an EMBL/GenBank/DDBJ whole genome shotgun (WGS) entry which is preliminary data.</text>
</comment>
<feature type="transmembrane region" description="Helical" evidence="6">
    <location>
        <begin position="139"/>
        <end position="157"/>
    </location>
</feature>
<dbReference type="PANTHER" id="PTHR36506">
    <property type="entry name" value="PREFLAGELLIN PEPTIDASE"/>
    <property type="match status" value="1"/>
</dbReference>
<evidence type="ECO:0000256" key="6">
    <source>
        <dbReference type="SAM" id="Phobius"/>
    </source>
</evidence>
<evidence type="ECO:0000256" key="1">
    <source>
        <dbReference type="ARBA" id="ARBA00004651"/>
    </source>
</evidence>
<feature type="transmembrane region" description="Helical" evidence="6">
    <location>
        <begin position="27"/>
        <end position="46"/>
    </location>
</feature>
<dbReference type="InterPro" id="IPR052218">
    <property type="entry name" value="Preflagellin_Peptidase"/>
</dbReference>
<dbReference type="Proteomes" id="UP001597263">
    <property type="component" value="Unassembled WGS sequence"/>
</dbReference>
<keyword evidence="5 6" id="KW-0472">Membrane</keyword>
<dbReference type="InterPro" id="IPR000045">
    <property type="entry name" value="Prepilin_IV_endopep_pep"/>
</dbReference>
<keyword evidence="3 6" id="KW-0812">Transmembrane</keyword>
<evidence type="ECO:0000256" key="3">
    <source>
        <dbReference type="ARBA" id="ARBA00022692"/>
    </source>
</evidence>
<name>A0ABW3V695_9HYPH</name>
<dbReference type="PANTHER" id="PTHR36506:SF1">
    <property type="entry name" value="PREFLAGELLIN PEPTIDASE"/>
    <property type="match status" value="1"/>
</dbReference>
<organism evidence="8 9">
    <name type="scientific">Pseudochrobactrum kiredjianiae</name>
    <dbReference type="NCBI Taxonomy" id="386305"/>
    <lineage>
        <taxon>Bacteria</taxon>
        <taxon>Pseudomonadati</taxon>
        <taxon>Pseudomonadota</taxon>
        <taxon>Alphaproteobacteria</taxon>
        <taxon>Hyphomicrobiales</taxon>
        <taxon>Brucellaceae</taxon>
        <taxon>Pseudochrobactrum</taxon>
    </lineage>
</organism>
<evidence type="ECO:0000313" key="8">
    <source>
        <dbReference type="EMBL" id="MFD1228179.1"/>
    </source>
</evidence>
<keyword evidence="2" id="KW-1003">Cell membrane</keyword>
<dbReference type="Pfam" id="PF01478">
    <property type="entry name" value="Peptidase_A24"/>
    <property type="match status" value="1"/>
</dbReference>
<feature type="transmembrane region" description="Helical" evidence="6">
    <location>
        <begin position="53"/>
        <end position="77"/>
    </location>
</feature>
<sequence>MLTLLIALTFCGTMIYAALSDLLFMKISNIACLFLAAGFILFAPITGLPLQTILLHLAVGAVALIVCFGLFFINAMGGGDAKLISATALWAGFSTSLVQYLLISAIAGGILTIIILLLRKLINRSKIAHIAFLYRLTDPTIGIPYGIALAFAGLWIYPQLSIAG</sequence>
<evidence type="ECO:0000259" key="7">
    <source>
        <dbReference type="Pfam" id="PF01478"/>
    </source>
</evidence>
<accession>A0ABW3V695</accession>
<gene>
    <name evidence="8" type="ORF">ACFQ35_13625</name>
</gene>
<reference evidence="9" key="1">
    <citation type="journal article" date="2019" name="Int. J. Syst. Evol. Microbiol.">
        <title>The Global Catalogue of Microorganisms (GCM) 10K type strain sequencing project: providing services to taxonomists for standard genome sequencing and annotation.</title>
        <authorList>
            <consortium name="The Broad Institute Genomics Platform"/>
            <consortium name="The Broad Institute Genome Sequencing Center for Infectious Disease"/>
            <person name="Wu L."/>
            <person name="Ma J."/>
        </authorList>
    </citation>
    <scope>NUCLEOTIDE SEQUENCE [LARGE SCALE GENOMIC DNA]</scope>
    <source>
        <strain evidence="9">CCUG 49584</strain>
    </source>
</reference>
<comment type="subcellular location">
    <subcellularLocation>
        <location evidence="1">Cell membrane</location>
        <topology evidence="1">Multi-pass membrane protein</topology>
    </subcellularLocation>
</comment>
<proteinExistence type="predicted"/>
<dbReference type="EMBL" id="JBHTMA010000040">
    <property type="protein sequence ID" value="MFD1228179.1"/>
    <property type="molecule type" value="Genomic_DNA"/>
</dbReference>
<dbReference type="Gene3D" id="1.20.120.1220">
    <property type="match status" value="1"/>
</dbReference>
<evidence type="ECO:0000256" key="5">
    <source>
        <dbReference type="ARBA" id="ARBA00023136"/>
    </source>
</evidence>
<feature type="transmembrane region" description="Helical" evidence="6">
    <location>
        <begin position="97"/>
        <end position="118"/>
    </location>
</feature>
<protein>
    <submittedName>
        <fullName evidence="8">Prepilin peptidase</fullName>
    </submittedName>
</protein>
<evidence type="ECO:0000256" key="2">
    <source>
        <dbReference type="ARBA" id="ARBA00022475"/>
    </source>
</evidence>
<dbReference type="RefSeq" id="WP_289384577.1">
    <property type="nucleotide sequence ID" value="NZ_JAUCBM010000001.1"/>
</dbReference>